<feature type="region of interest" description="Disordered" evidence="1">
    <location>
        <begin position="1"/>
        <end position="57"/>
    </location>
</feature>
<accession>A0ABY4HDA6</accession>
<dbReference type="InterPro" id="IPR024980">
    <property type="entry name" value="DUF3886"/>
</dbReference>
<organism evidence="2 3">
    <name type="scientific">Halobacillus amylolyticus</name>
    <dbReference type="NCBI Taxonomy" id="2932259"/>
    <lineage>
        <taxon>Bacteria</taxon>
        <taxon>Bacillati</taxon>
        <taxon>Bacillota</taxon>
        <taxon>Bacilli</taxon>
        <taxon>Bacillales</taxon>
        <taxon>Bacillaceae</taxon>
        <taxon>Halobacillus</taxon>
    </lineage>
</organism>
<evidence type="ECO:0000313" key="3">
    <source>
        <dbReference type="Proteomes" id="UP000830326"/>
    </source>
</evidence>
<reference evidence="2" key="1">
    <citation type="submission" date="2022-04" db="EMBL/GenBank/DDBJ databases">
        <title>Halobacillus sp. isolated from saltern.</title>
        <authorList>
            <person name="Won M."/>
            <person name="Lee C.-M."/>
            <person name="Woen H.-Y."/>
            <person name="Kwon S.-W."/>
        </authorList>
    </citation>
    <scope>NUCLEOTIDE SEQUENCE</scope>
    <source>
        <strain evidence="2">SSHM10-5</strain>
    </source>
</reference>
<protein>
    <submittedName>
        <fullName evidence="2">YqkE family protein</fullName>
    </submittedName>
</protein>
<evidence type="ECO:0000256" key="1">
    <source>
        <dbReference type="SAM" id="MobiDB-lite"/>
    </source>
</evidence>
<evidence type="ECO:0000313" key="2">
    <source>
        <dbReference type="EMBL" id="UOR12388.1"/>
    </source>
</evidence>
<dbReference type="RefSeq" id="WP_245033179.1">
    <property type="nucleotide sequence ID" value="NZ_CP095075.1"/>
</dbReference>
<sequence>MSKRPKNEGSLGEHLNKDVLQKLRSKKSELKQHEEKRQEQQRRQRMEERERREANKSFEELLNESDLDWKSFKK</sequence>
<dbReference type="EMBL" id="CP095075">
    <property type="protein sequence ID" value="UOR12388.1"/>
    <property type="molecule type" value="Genomic_DNA"/>
</dbReference>
<proteinExistence type="predicted"/>
<dbReference type="Pfam" id="PF13025">
    <property type="entry name" value="DUF3886"/>
    <property type="match status" value="1"/>
</dbReference>
<name>A0ABY4HDA6_9BACI</name>
<dbReference type="Proteomes" id="UP000830326">
    <property type="component" value="Chromosome"/>
</dbReference>
<feature type="compositionally biased region" description="Basic and acidic residues" evidence="1">
    <location>
        <begin position="14"/>
        <end position="57"/>
    </location>
</feature>
<keyword evidence="3" id="KW-1185">Reference proteome</keyword>
<gene>
    <name evidence="2" type="ORF">MUO15_02380</name>
</gene>